<dbReference type="Proteomes" id="UP001197378">
    <property type="component" value="Unassembled WGS sequence"/>
</dbReference>
<reference evidence="1" key="1">
    <citation type="journal article" date="2021" name="ISME J.">
        <title>Genomic evolution of the class Acidithiobacillia: deep-branching Proteobacteria living in extreme acidic conditions.</title>
        <authorList>
            <person name="Moya-Beltran A."/>
            <person name="Beard S."/>
            <person name="Rojas-Villalobos C."/>
            <person name="Issotta F."/>
            <person name="Gallardo Y."/>
            <person name="Ulloa R."/>
            <person name="Giaveno A."/>
            <person name="Degli Esposti M."/>
            <person name="Johnson D.B."/>
            <person name="Quatrini R."/>
        </authorList>
    </citation>
    <scope>NUCLEOTIDE SEQUENCE</scope>
    <source>
        <strain evidence="1">VAN18-1</strain>
    </source>
</reference>
<organism evidence="1 2">
    <name type="scientific">Igneacidithiobacillus copahuensis</name>
    <dbReference type="NCBI Taxonomy" id="2724909"/>
    <lineage>
        <taxon>Bacteria</taxon>
        <taxon>Pseudomonadati</taxon>
        <taxon>Pseudomonadota</taxon>
        <taxon>Acidithiobacillia</taxon>
        <taxon>Acidithiobacillales</taxon>
        <taxon>Acidithiobacillaceae</taxon>
        <taxon>Igneacidithiobacillus</taxon>
    </lineage>
</organism>
<sequence length="384" mass="43623">MRDRDLLIDLTRLCSRHLEGLQPTGVDRVTLAYLRHYRARARALVRHGGRLLRLSHRASDRLFAALLGESANPRRDIQLSVAATHLANLRPKTGSVLFHLSHSGLEDPIYARWLGALDLHPVYFVHDLIPMTHPEYARPGEDQRHRQRLSTMASTGRGLIFNSTATWQSCQEHRRQQGVAPRVEELIAPLGAEPLPRPCRERPFADPYFLVLGTIEPRKNHLLLLQLWRHWLSLGEVVPKLVLLGRRGWECEQVIDLLERCPALAGQVVELHGCADQELSNWLAHARALLFPSFAEGFGLPVVEALSVGTPVIATDLPAFREAAGSIPEYLDPLDGPAWLSALRDYRDGGPRYHAQRARLRQFRAWRWEDHFALVDPFLARLRD</sequence>
<dbReference type="SUPFAM" id="SSF53756">
    <property type="entry name" value="UDP-Glycosyltransferase/glycogen phosphorylase"/>
    <property type="match status" value="1"/>
</dbReference>
<proteinExistence type="predicted"/>
<name>A0AAE3CKH5_9PROT</name>
<dbReference type="AlphaFoldDB" id="A0AAE3CKH5"/>
<comment type="caution">
    <text evidence="1">The sequence shown here is derived from an EMBL/GenBank/DDBJ whole genome shotgun (WGS) entry which is preliminary data.</text>
</comment>
<accession>A0AAE3CKH5</accession>
<dbReference type="Pfam" id="PF13692">
    <property type="entry name" value="Glyco_trans_1_4"/>
    <property type="match status" value="1"/>
</dbReference>
<evidence type="ECO:0000313" key="2">
    <source>
        <dbReference type="Proteomes" id="UP001197378"/>
    </source>
</evidence>
<dbReference type="GO" id="GO:0016757">
    <property type="term" value="F:glycosyltransferase activity"/>
    <property type="evidence" value="ECO:0007669"/>
    <property type="project" value="InterPro"/>
</dbReference>
<dbReference type="Gene3D" id="3.40.50.2000">
    <property type="entry name" value="Glycogen Phosphorylase B"/>
    <property type="match status" value="1"/>
</dbReference>
<protein>
    <submittedName>
        <fullName evidence="1">Glycosyltransferase family 4 protein</fullName>
    </submittedName>
</protein>
<dbReference type="EMBL" id="JAAXYO010000165">
    <property type="protein sequence ID" value="MBU2788887.1"/>
    <property type="molecule type" value="Genomic_DNA"/>
</dbReference>
<evidence type="ECO:0000313" key="1">
    <source>
        <dbReference type="EMBL" id="MBU2788887.1"/>
    </source>
</evidence>
<dbReference type="PANTHER" id="PTHR46401">
    <property type="entry name" value="GLYCOSYLTRANSFERASE WBBK-RELATED"/>
    <property type="match status" value="1"/>
</dbReference>
<dbReference type="PANTHER" id="PTHR46401:SF9">
    <property type="entry name" value="MANNOSYLTRANSFERASE A"/>
    <property type="match status" value="1"/>
</dbReference>
<gene>
    <name evidence="1" type="ORF">HFQ13_11865</name>
</gene>
<keyword evidence="2" id="KW-1185">Reference proteome</keyword>
<dbReference type="CDD" id="cd03809">
    <property type="entry name" value="GT4_MtfB-like"/>
    <property type="match status" value="1"/>
</dbReference>